<evidence type="ECO:0000256" key="4">
    <source>
        <dbReference type="ARBA" id="ARBA00022729"/>
    </source>
</evidence>
<accession>A0A9J8AVU9</accession>
<evidence type="ECO:0000256" key="6">
    <source>
        <dbReference type="SAM" id="Coils"/>
    </source>
</evidence>
<feature type="coiled-coil region" evidence="6">
    <location>
        <begin position="417"/>
        <end position="444"/>
    </location>
</feature>
<dbReference type="AlphaFoldDB" id="A0A9J8AVU9"/>
<keyword evidence="9" id="KW-1185">Reference proteome</keyword>
<evidence type="ECO:0000313" key="8">
    <source>
        <dbReference type="Ensembl" id="ENSCCRP00000146611.1"/>
    </source>
</evidence>
<evidence type="ECO:0000256" key="3">
    <source>
        <dbReference type="ARBA" id="ARBA00022530"/>
    </source>
</evidence>
<evidence type="ECO:0000313" key="9">
    <source>
        <dbReference type="Proteomes" id="UP001108240"/>
    </source>
</evidence>
<name>A0A9J8AVU9_CYPCA</name>
<dbReference type="PANTHER" id="PTHR15427:SF2">
    <property type="entry name" value="EMILIN-3"/>
    <property type="match status" value="1"/>
</dbReference>
<keyword evidence="5" id="KW-1015">Disulfide bond</keyword>
<dbReference type="Pfam" id="PF07546">
    <property type="entry name" value="EMI"/>
    <property type="match status" value="1"/>
</dbReference>
<evidence type="ECO:0000256" key="2">
    <source>
        <dbReference type="ARBA" id="ARBA00022525"/>
    </source>
</evidence>
<protein>
    <submittedName>
        <fullName evidence="8">Elastin microfibril interfacer 3a</fullName>
    </submittedName>
</protein>
<evidence type="ECO:0000259" key="7">
    <source>
        <dbReference type="PROSITE" id="PS51041"/>
    </source>
</evidence>
<dbReference type="GeneTree" id="ENSGT01030000234633"/>
<dbReference type="GO" id="GO:0005576">
    <property type="term" value="C:extracellular region"/>
    <property type="evidence" value="ECO:0007669"/>
    <property type="project" value="UniProtKB-SubCell"/>
</dbReference>
<feature type="domain" description="EMI" evidence="7">
    <location>
        <begin position="1"/>
        <end position="78"/>
    </location>
</feature>
<sequence length="692" mass="76007">MLKINQCAYVVEKTVSFTVQDGAAPFMKAEYNKCAWGQKCPTIKYRMYYKPMYKVAYKTLTELEWKCCPGYAGVGCTAAYGMKARPLFKEPPSPQKGPMPRFKGPVPMQKGPMIEEDVQRLFLGLDNLRGTVTGLEDSLRASLYEDANRMLTALISAGPSPLPARSQSRDSSVGFGDLPGGALDINGSDLVGQFSNLVDLAEKVSELQADLMAKVSELDELRGVVAGHNNTLQRLSNGSVNLTQTDFSKSEARVAILDGFEKRVKSAEEQCEGHMAEVRLQCKEELLDGQEQIEQVLDIRAIGLTTELHKLQAQLQDLEPEEGCCMAVSGLTERLIHVEQSVGGLNESQIHLRVELGGHKDHIEGMLEGRLGYVESKMSIALNQEEALERRLLAAVEELGNVTAPTLLEGQDVPTLETDVESLRRRVEDDLDRLQKQLKSIEVMCTSSCVPQPVLTGYVAPLGTEEEGSEDSHKEMTGKLDLQVERLNNLSATLHNLLVQFAEKQDGVGLQGEVTLLKISVNSVNRSLCGLQESLGSVIREIGQTNLTWQEREERLAQQVKGVVQLVGRQASMLGTGERKLTRLKGELQDLRSRVAGELQGCRSTALGVQKEVTEFGGRVARVEGQCGGLAHLADDLERIRGELERHSDGYLSHVNITLVKHSHQLSELRDSIQNCTGPSGSSRPVCSPHKV</sequence>
<dbReference type="Ensembl" id="ENSCCRT00000171448.1">
    <property type="protein sequence ID" value="ENSCCRP00000146611.1"/>
    <property type="gene ID" value="ENSCCRG00000054258.1"/>
</dbReference>
<keyword evidence="4" id="KW-0732">Signal</keyword>
<keyword evidence="2" id="KW-0964">Secreted</keyword>
<dbReference type="PANTHER" id="PTHR15427">
    <property type="entry name" value="EMILIN ELASTIN MICROFIBRIL INTERFACE-LOCATED PROTEIN ELASTIN MICROFIBRIL INTERFACER"/>
    <property type="match status" value="1"/>
</dbReference>
<organism evidence="8 9">
    <name type="scientific">Cyprinus carpio carpio</name>
    <dbReference type="NCBI Taxonomy" id="630221"/>
    <lineage>
        <taxon>Eukaryota</taxon>
        <taxon>Metazoa</taxon>
        <taxon>Chordata</taxon>
        <taxon>Craniata</taxon>
        <taxon>Vertebrata</taxon>
        <taxon>Euteleostomi</taxon>
        <taxon>Actinopterygii</taxon>
        <taxon>Neopterygii</taxon>
        <taxon>Teleostei</taxon>
        <taxon>Ostariophysi</taxon>
        <taxon>Cypriniformes</taxon>
        <taxon>Cyprinidae</taxon>
        <taxon>Cyprininae</taxon>
        <taxon>Cyprinus</taxon>
    </lineage>
</organism>
<keyword evidence="3" id="KW-0272">Extracellular matrix</keyword>
<reference evidence="8" key="1">
    <citation type="submission" date="2025-08" db="UniProtKB">
        <authorList>
            <consortium name="Ensembl"/>
        </authorList>
    </citation>
    <scope>IDENTIFICATION</scope>
</reference>
<evidence type="ECO:0000256" key="1">
    <source>
        <dbReference type="ARBA" id="ARBA00004498"/>
    </source>
</evidence>
<dbReference type="Proteomes" id="UP001108240">
    <property type="component" value="Unplaced"/>
</dbReference>
<dbReference type="GO" id="GO:0031012">
    <property type="term" value="C:extracellular matrix"/>
    <property type="evidence" value="ECO:0007669"/>
    <property type="project" value="TreeGrafter"/>
</dbReference>
<keyword evidence="6" id="KW-0175">Coiled coil</keyword>
<dbReference type="InterPro" id="IPR011489">
    <property type="entry name" value="EMI_domain"/>
</dbReference>
<proteinExistence type="predicted"/>
<dbReference type="InterPro" id="IPR050392">
    <property type="entry name" value="Collagen/C1q_domain"/>
</dbReference>
<evidence type="ECO:0000256" key="5">
    <source>
        <dbReference type="ARBA" id="ARBA00023157"/>
    </source>
</evidence>
<dbReference type="PROSITE" id="PS51041">
    <property type="entry name" value="EMI"/>
    <property type="match status" value="1"/>
</dbReference>
<comment type="subcellular location">
    <subcellularLocation>
        <location evidence="1">Secreted</location>
        <location evidence="1">Extracellular space</location>
        <location evidence="1">Extracellular matrix</location>
    </subcellularLocation>
</comment>
<reference evidence="8" key="2">
    <citation type="submission" date="2025-09" db="UniProtKB">
        <authorList>
            <consortium name="Ensembl"/>
        </authorList>
    </citation>
    <scope>IDENTIFICATION</scope>
</reference>